<feature type="transmembrane region" description="Helical" evidence="8">
    <location>
        <begin position="84"/>
        <end position="102"/>
    </location>
</feature>
<evidence type="ECO:0000256" key="2">
    <source>
        <dbReference type="ARBA" id="ARBA00022448"/>
    </source>
</evidence>
<name>A0A941EQY0_9ACTN</name>
<keyword evidence="6 8" id="KW-0472">Membrane</keyword>
<dbReference type="EMBL" id="JAGSOG010000107">
    <property type="protein sequence ID" value="MBR7835741.1"/>
    <property type="molecule type" value="Genomic_DNA"/>
</dbReference>
<dbReference type="NCBIfam" id="TIGR00711">
    <property type="entry name" value="efflux_EmrB"/>
    <property type="match status" value="1"/>
</dbReference>
<keyword evidence="2" id="KW-0813">Transport</keyword>
<evidence type="ECO:0000256" key="4">
    <source>
        <dbReference type="ARBA" id="ARBA00022692"/>
    </source>
</evidence>
<organism evidence="10 11">
    <name type="scientific">Actinospica durhamensis</name>
    <dbReference type="NCBI Taxonomy" id="1508375"/>
    <lineage>
        <taxon>Bacteria</taxon>
        <taxon>Bacillati</taxon>
        <taxon>Actinomycetota</taxon>
        <taxon>Actinomycetes</taxon>
        <taxon>Catenulisporales</taxon>
        <taxon>Actinospicaceae</taxon>
        <taxon>Actinospica</taxon>
    </lineage>
</organism>
<feature type="transmembrane region" description="Helical" evidence="8">
    <location>
        <begin position="365"/>
        <end position="382"/>
    </location>
</feature>
<dbReference type="SUPFAM" id="SSF103473">
    <property type="entry name" value="MFS general substrate transporter"/>
    <property type="match status" value="1"/>
</dbReference>
<keyword evidence="5 8" id="KW-1133">Transmembrane helix</keyword>
<comment type="subcellular location">
    <subcellularLocation>
        <location evidence="1">Cell membrane</location>
        <topology evidence="1">Multi-pass membrane protein</topology>
    </subcellularLocation>
</comment>
<evidence type="ECO:0000256" key="8">
    <source>
        <dbReference type="SAM" id="Phobius"/>
    </source>
</evidence>
<protein>
    <submittedName>
        <fullName evidence="10">DHA2 family efflux MFS transporter permease subunit</fullName>
    </submittedName>
</protein>
<dbReference type="InterPro" id="IPR011701">
    <property type="entry name" value="MFS"/>
</dbReference>
<gene>
    <name evidence="10" type="ORF">KDL01_20870</name>
</gene>
<evidence type="ECO:0000256" key="1">
    <source>
        <dbReference type="ARBA" id="ARBA00004651"/>
    </source>
</evidence>
<dbReference type="Pfam" id="PF07690">
    <property type="entry name" value="MFS_1"/>
    <property type="match status" value="1"/>
</dbReference>
<evidence type="ECO:0000256" key="7">
    <source>
        <dbReference type="SAM" id="MobiDB-lite"/>
    </source>
</evidence>
<evidence type="ECO:0000313" key="11">
    <source>
        <dbReference type="Proteomes" id="UP000675781"/>
    </source>
</evidence>
<dbReference type="GO" id="GO:0005886">
    <property type="term" value="C:plasma membrane"/>
    <property type="evidence" value="ECO:0007669"/>
    <property type="project" value="UniProtKB-SubCell"/>
</dbReference>
<dbReference type="InterPro" id="IPR036259">
    <property type="entry name" value="MFS_trans_sf"/>
</dbReference>
<feature type="transmembrane region" description="Helical" evidence="8">
    <location>
        <begin position="264"/>
        <end position="281"/>
    </location>
</feature>
<feature type="transmembrane region" description="Helical" evidence="8">
    <location>
        <begin position="438"/>
        <end position="457"/>
    </location>
</feature>
<evidence type="ECO:0000256" key="5">
    <source>
        <dbReference type="ARBA" id="ARBA00022989"/>
    </source>
</evidence>
<dbReference type="Gene3D" id="1.20.1250.20">
    <property type="entry name" value="MFS general substrate transporter like domains"/>
    <property type="match status" value="1"/>
</dbReference>
<dbReference type="InterPro" id="IPR004638">
    <property type="entry name" value="EmrB-like"/>
</dbReference>
<keyword evidence="3" id="KW-1003">Cell membrane</keyword>
<feature type="transmembrane region" description="Helical" evidence="8">
    <location>
        <begin position="340"/>
        <end position="358"/>
    </location>
</feature>
<feature type="transmembrane region" description="Helical" evidence="8">
    <location>
        <begin position="234"/>
        <end position="252"/>
    </location>
</feature>
<keyword evidence="4 8" id="KW-0812">Transmembrane</keyword>
<feature type="transmembrane region" description="Helical" evidence="8">
    <location>
        <begin position="202"/>
        <end position="222"/>
    </location>
</feature>
<dbReference type="PRINTS" id="PR01036">
    <property type="entry name" value="TCRTETB"/>
</dbReference>
<feature type="region of interest" description="Disordered" evidence="7">
    <location>
        <begin position="1"/>
        <end position="28"/>
    </location>
</feature>
<accession>A0A941EQY0</accession>
<evidence type="ECO:0000256" key="3">
    <source>
        <dbReference type="ARBA" id="ARBA00022475"/>
    </source>
</evidence>
<feature type="transmembrane region" description="Helical" evidence="8">
    <location>
        <begin position="469"/>
        <end position="494"/>
    </location>
</feature>
<reference evidence="10" key="1">
    <citation type="submission" date="2021-04" db="EMBL/GenBank/DDBJ databases">
        <title>Genome based classification of Actinospica acidithermotolerans sp. nov., an actinobacterium isolated from an Indonesian hot spring.</title>
        <authorList>
            <person name="Kusuma A.B."/>
            <person name="Putra K.E."/>
            <person name="Nafisah S."/>
            <person name="Loh J."/>
            <person name="Nouioui I."/>
            <person name="Goodfellow M."/>
        </authorList>
    </citation>
    <scope>NUCLEOTIDE SEQUENCE</scope>
    <source>
        <strain evidence="10">CSCA 57</strain>
    </source>
</reference>
<dbReference type="AlphaFoldDB" id="A0A941EQY0"/>
<comment type="caution">
    <text evidence="10">The sequence shown here is derived from an EMBL/GenBank/DDBJ whole genome shotgun (WGS) entry which is preliminary data.</text>
</comment>
<evidence type="ECO:0000313" key="10">
    <source>
        <dbReference type="EMBL" id="MBR7835741.1"/>
    </source>
</evidence>
<feature type="transmembrane region" description="Helical" evidence="8">
    <location>
        <begin position="114"/>
        <end position="132"/>
    </location>
</feature>
<sequence>MTESTVAGARGASAYPPSSTPDDAARESAAARAAETVRAATVGHPVRTFVVVGTAMFMAQLDNLVVTSALPSIQKSLHAGLSGLQWTISAYTLTFAVFLLSGATLGDRYGRKRLFGIGLTVFTLGSVGSALAPNIGTLIGARAVQGLGGAIMVPLTLTMLSAAVRPERRGLAIGGWGALAGVAVALGPVIGGGVTEAASWQWIFWINVPIGAVLLPLSRFWLAESRGPARKLDIPGITLASLGLFGLVYGLIRGGQIGWGKPEVVGGFALGALLVAGFLAWEARTTDPMLPLGLFRGRSFSLLNVASMLMFFGMFGSVFFLIQLFQDVGGLSPLASGVHALPWTAVPMVAAPLAGALSDRIGGRPIVGVGLLCQSVGLAWLAHNIGVGVPYSHLVPGLVLGGIGNGLFFAPIANLVLGSVRREQEGIASGVNNAIREFGGVLGVAVMGAIFAARGGYGPTATLDAQHHFVNGVVPAVYVGAAVLLVASATIWALPRRSAASAG</sequence>
<evidence type="ECO:0000256" key="6">
    <source>
        <dbReference type="ARBA" id="ARBA00023136"/>
    </source>
</evidence>
<proteinExistence type="predicted"/>
<feature type="transmembrane region" description="Helical" evidence="8">
    <location>
        <begin position="171"/>
        <end position="190"/>
    </location>
</feature>
<dbReference type="Gene3D" id="1.20.1720.10">
    <property type="entry name" value="Multidrug resistance protein D"/>
    <property type="match status" value="1"/>
</dbReference>
<feature type="transmembrane region" description="Helical" evidence="8">
    <location>
        <begin position="144"/>
        <end position="164"/>
    </location>
</feature>
<dbReference type="RefSeq" id="WP_212530231.1">
    <property type="nucleotide sequence ID" value="NZ_JAGSOG010000107.1"/>
</dbReference>
<keyword evidence="11" id="KW-1185">Reference proteome</keyword>
<dbReference type="Proteomes" id="UP000675781">
    <property type="component" value="Unassembled WGS sequence"/>
</dbReference>
<feature type="transmembrane region" description="Helical" evidence="8">
    <location>
        <begin position="394"/>
        <end position="417"/>
    </location>
</feature>
<feature type="transmembrane region" description="Helical" evidence="8">
    <location>
        <begin position="302"/>
        <end position="325"/>
    </location>
</feature>
<dbReference type="InterPro" id="IPR020846">
    <property type="entry name" value="MFS_dom"/>
</dbReference>
<dbReference type="PANTHER" id="PTHR42718:SF42">
    <property type="entry name" value="EXPORT PROTEIN"/>
    <property type="match status" value="1"/>
</dbReference>
<evidence type="ECO:0000259" key="9">
    <source>
        <dbReference type="PROSITE" id="PS50850"/>
    </source>
</evidence>
<dbReference type="GO" id="GO:0022857">
    <property type="term" value="F:transmembrane transporter activity"/>
    <property type="evidence" value="ECO:0007669"/>
    <property type="project" value="InterPro"/>
</dbReference>
<dbReference type="PANTHER" id="PTHR42718">
    <property type="entry name" value="MAJOR FACILITATOR SUPERFAMILY MULTIDRUG TRANSPORTER MFSC"/>
    <property type="match status" value="1"/>
</dbReference>
<feature type="domain" description="Major facilitator superfamily (MFS) profile" evidence="9">
    <location>
        <begin position="48"/>
        <end position="499"/>
    </location>
</feature>
<dbReference type="PROSITE" id="PS50850">
    <property type="entry name" value="MFS"/>
    <property type="match status" value="1"/>
</dbReference>
<dbReference type="CDD" id="cd17321">
    <property type="entry name" value="MFS_MMR_MDR_like"/>
    <property type="match status" value="1"/>
</dbReference>